<dbReference type="Pfam" id="PF22220">
    <property type="entry name" value="QSOX_pErv"/>
    <property type="match status" value="1"/>
</dbReference>
<dbReference type="SUPFAM" id="SSF52833">
    <property type="entry name" value="Thioredoxin-like"/>
    <property type="match status" value="1"/>
</dbReference>
<feature type="domain" description="ERV/ALR sulfhydryl oxidase" evidence="10">
    <location>
        <begin position="383"/>
        <end position="493"/>
    </location>
</feature>
<dbReference type="InterPro" id="IPR017905">
    <property type="entry name" value="ERV/ALR_sulphydryl_oxidase"/>
</dbReference>
<keyword evidence="7" id="KW-1133">Transmembrane helix</keyword>
<name>A0A0S4ILW1_BODSA</name>
<comment type="catalytic activity">
    <reaction evidence="7">
        <text>2 R'C(R)SH + O2 = R'C(R)S-S(R)CR' + H2O2</text>
        <dbReference type="Rhea" id="RHEA:17357"/>
        <dbReference type="ChEBI" id="CHEBI:15379"/>
        <dbReference type="ChEBI" id="CHEBI:16240"/>
        <dbReference type="ChEBI" id="CHEBI:16520"/>
        <dbReference type="ChEBI" id="CHEBI:17412"/>
        <dbReference type="EC" id="1.8.3.2"/>
    </reaction>
</comment>
<organism evidence="11 12">
    <name type="scientific">Bodo saltans</name>
    <name type="common">Flagellated protozoan</name>
    <dbReference type="NCBI Taxonomy" id="75058"/>
    <lineage>
        <taxon>Eukaryota</taxon>
        <taxon>Discoba</taxon>
        <taxon>Euglenozoa</taxon>
        <taxon>Kinetoplastea</taxon>
        <taxon>Metakinetoplastina</taxon>
        <taxon>Eubodonida</taxon>
        <taxon>Bodonidae</taxon>
        <taxon>Bodo</taxon>
    </lineage>
</organism>
<dbReference type="GO" id="GO:0016971">
    <property type="term" value="F:flavin-dependent sulfhydryl oxidase activity"/>
    <property type="evidence" value="ECO:0007669"/>
    <property type="project" value="InterPro"/>
</dbReference>
<evidence type="ECO:0000256" key="4">
    <source>
        <dbReference type="ARBA" id="ARBA00022827"/>
    </source>
</evidence>
<evidence type="ECO:0000259" key="10">
    <source>
        <dbReference type="PROSITE" id="PS51324"/>
    </source>
</evidence>
<sequence>MLSSPQLLVVIAIFLAATHGVMVQAKFPSLFDEEPGVTDVITGSNFVGVSDDAGNITSSSSTKKSGDVNHEHHHQEAACPVLLVYYDSNCGHCRSMAPKISVFAKRTFVRTSSHQRIRVGNAAAAASSVTKDITESDVMMSTLRIGAVNCAVHTKDCRLHKITGVPSFIFVSPATSSSSKEHATWKMLSPMSSADEIYTTMEKELSPVFATMTPAQRDVCSLKKNFLLKRKQKLIVALEKSKEGAGGLVAAHDGVASFTEERQVHAQDLIASLFHALFHEVPLVTLFPPAQKTLLRFLQLVNEFLPGLSLDPMLTLLSKGEGVVPPSEWHAAVIAARLPVLGLASWYDEVAALSTENAQGVKPLSLEDPPADAENAWRTCKGSSWKFRGYTCGLWLMYHTMVTAAAIPPGTAGRGAERGTSAFEAIQAIRAYVLTFFACEECRQHFATFRWWSPAEHPLGWDADLQLWAAHNQVNRRLGHVVDGQDPSVPKRQFPDIGLCTNCAATSAAATVAPDESDDQVVFVRAIAAVYDAAAVTEFMKKKSAPTAPPTSAAATVVAPDESDDQVVFVRATAAVYDAAAVTEFMRRWFRWNMSGAGPMNAKQGKDLSIVVAKNKGNSQATTAAPVAEVGESCGGDMCPFDPPTPTPVVKKSGGLAAEADKDHPGVWYTRTRHPSFIVRHDDVFMHSLKTIFALIFMFGVGYVFAKSAVRRHGGTPSSLGLHPPPAAVHHATGQSKSSTTTSGGLQWLRNVVGAQSSSVVSRRNGGGGASSII</sequence>
<dbReference type="Gene3D" id="1.20.120.310">
    <property type="entry name" value="ERV/ALR sulfhydryl oxidase domain"/>
    <property type="match status" value="1"/>
</dbReference>
<dbReference type="EMBL" id="CYKH01000121">
    <property type="protein sequence ID" value="CUE72262.1"/>
    <property type="molecule type" value="Genomic_DNA"/>
</dbReference>
<evidence type="ECO:0000256" key="7">
    <source>
        <dbReference type="RuleBase" id="RU371123"/>
    </source>
</evidence>
<dbReference type="GO" id="GO:0006457">
    <property type="term" value="P:protein folding"/>
    <property type="evidence" value="ECO:0007669"/>
    <property type="project" value="TreeGrafter"/>
</dbReference>
<dbReference type="Proteomes" id="UP000051952">
    <property type="component" value="Unassembled WGS sequence"/>
</dbReference>
<keyword evidence="7" id="KW-0472">Membrane</keyword>
<dbReference type="Gene3D" id="3.40.30.10">
    <property type="entry name" value="Glutaredoxin"/>
    <property type="match status" value="1"/>
</dbReference>
<comment type="cofactor">
    <cofactor evidence="1 7">
        <name>FAD</name>
        <dbReference type="ChEBI" id="CHEBI:57692"/>
    </cofactor>
</comment>
<keyword evidence="12" id="KW-1185">Reference proteome</keyword>
<dbReference type="InterPro" id="IPR036774">
    <property type="entry name" value="ERV/ALR_sulphydryl_oxid_sf"/>
</dbReference>
<keyword evidence="7" id="KW-0812">Transmembrane</keyword>
<evidence type="ECO:0000256" key="3">
    <source>
        <dbReference type="ARBA" id="ARBA00022729"/>
    </source>
</evidence>
<evidence type="ECO:0000256" key="6">
    <source>
        <dbReference type="ARBA" id="ARBA00023157"/>
    </source>
</evidence>
<dbReference type="PROSITE" id="PS51324">
    <property type="entry name" value="ERV_ALR"/>
    <property type="match status" value="1"/>
</dbReference>
<feature type="chain" id="PRO_5006621324" description="Sulfhydryl oxidase" evidence="9">
    <location>
        <begin position="21"/>
        <end position="774"/>
    </location>
</feature>
<evidence type="ECO:0000256" key="2">
    <source>
        <dbReference type="ARBA" id="ARBA00022630"/>
    </source>
</evidence>
<dbReference type="EC" id="1.8.3.2" evidence="7"/>
<dbReference type="AlphaFoldDB" id="A0A0S4ILW1"/>
<keyword evidence="6" id="KW-1015">Disulfide bond</keyword>
<evidence type="ECO:0000313" key="11">
    <source>
        <dbReference type="EMBL" id="CUE72262.1"/>
    </source>
</evidence>
<accession>A0A0S4ILW1</accession>
<keyword evidence="5 7" id="KW-0560">Oxidoreductase</keyword>
<evidence type="ECO:0000256" key="8">
    <source>
        <dbReference type="SAM" id="MobiDB-lite"/>
    </source>
</evidence>
<protein>
    <recommendedName>
        <fullName evidence="7">Sulfhydryl oxidase</fullName>
        <ecNumber evidence="7">1.8.3.2</ecNumber>
    </recommendedName>
</protein>
<keyword evidence="2 7" id="KW-0285">Flavoprotein</keyword>
<dbReference type="GO" id="GO:0003756">
    <property type="term" value="F:protein disulfide isomerase activity"/>
    <property type="evidence" value="ECO:0007669"/>
    <property type="project" value="TreeGrafter"/>
</dbReference>
<evidence type="ECO:0000256" key="5">
    <source>
        <dbReference type="ARBA" id="ARBA00023002"/>
    </source>
</evidence>
<dbReference type="GO" id="GO:0005615">
    <property type="term" value="C:extracellular space"/>
    <property type="evidence" value="ECO:0007669"/>
    <property type="project" value="TreeGrafter"/>
</dbReference>
<evidence type="ECO:0000256" key="1">
    <source>
        <dbReference type="ARBA" id="ARBA00001974"/>
    </source>
</evidence>
<evidence type="ECO:0000313" key="12">
    <source>
        <dbReference type="Proteomes" id="UP000051952"/>
    </source>
</evidence>
<evidence type="ECO:0000256" key="9">
    <source>
        <dbReference type="SAM" id="SignalP"/>
    </source>
</evidence>
<dbReference type="PANTHER" id="PTHR22897:SF8">
    <property type="entry name" value="SULFHYDRYL OXIDASE"/>
    <property type="match status" value="1"/>
</dbReference>
<feature type="region of interest" description="Disordered" evidence="8">
    <location>
        <begin position="714"/>
        <end position="743"/>
    </location>
</feature>
<dbReference type="Pfam" id="PF04777">
    <property type="entry name" value="Evr1_Alr"/>
    <property type="match status" value="1"/>
</dbReference>
<feature type="transmembrane region" description="Helical" evidence="7">
    <location>
        <begin position="684"/>
        <end position="706"/>
    </location>
</feature>
<dbReference type="GO" id="GO:0000139">
    <property type="term" value="C:Golgi membrane"/>
    <property type="evidence" value="ECO:0007669"/>
    <property type="project" value="TreeGrafter"/>
</dbReference>
<dbReference type="OrthoDB" id="59470at2759"/>
<dbReference type="PANTHER" id="PTHR22897">
    <property type="entry name" value="QUIESCIN Q6-RELATED SULFHYDRYL OXIDASE"/>
    <property type="match status" value="1"/>
</dbReference>
<dbReference type="InterPro" id="IPR017937">
    <property type="entry name" value="Thioredoxin_CS"/>
</dbReference>
<dbReference type="PROSITE" id="PS00194">
    <property type="entry name" value="THIOREDOXIN_1"/>
    <property type="match status" value="1"/>
</dbReference>
<dbReference type="SUPFAM" id="SSF69000">
    <property type="entry name" value="FAD-dependent thiol oxidase"/>
    <property type="match status" value="1"/>
</dbReference>
<dbReference type="InterPro" id="IPR053995">
    <property type="entry name" value="QSOX_pErv"/>
</dbReference>
<dbReference type="InterPro" id="IPR036249">
    <property type="entry name" value="Thioredoxin-like_sf"/>
</dbReference>
<keyword evidence="4 7" id="KW-0274">FAD</keyword>
<keyword evidence="3 9" id="KW-0732">Signal</keyword>
<dbReference type="InterPro" id="IPR039798">
    <property type="entry name" value="Sulfhydryl_oxidase"/>
</dbReference>
<gene>
    <name evidence="11" type="ORF">BSAL_54055</name>
</gene>
<proteinExistence type="predicted"/>
<feature type="compositionally biased region" description="Low complexity" evidence="8">
    <location>
        <begin position="733"/>
        <end position="743"/>
    </location>
</feature>
<feature type="signal peptide" evidence="9">
    <location>
        <begin position="1"/>
        <end position="20"/>
    </location>
</feature>
<reference evidence="12" key="1">
    <citation type="submission" date="2015-09" db="EMBL/GenBank/DDBJ databases">
        <authorList>
            <consortium name="Pathogen Informatics"/>
        </authorList>
    </citation>
    <scope>NUCLEOTIDE SEQUENCE [LARGE SCALE GENOMIC DNA]</scope>
    <source>
        <strain evidence="12">Lake Konstanz</strain>
    </source>
</reference>